<dbReference type="PANTHER" id="PTHR10554:SF12">
    <property type="entry name" value="IP02644P"/>
    <property type="match status" value="1"/>
</dbReference>
<dbReference type="Pfam" id="PF18012">
    <property type="entry name" value="PH_17"/>
    <property type="match status" value="1"/>
</dbReference>
<dbReference type="InParanoid" id="A0A0V1B9I3"/>
<dbReference type="AlphaFoldDB" id="A0A0V1B9I3"/>
<dbReference type="GO" id="GO:0003779">
    <property type="term" value="F:actin binding"/>
    <property type="evidence" value="ECO:0007669"/>
    <property type="project" value="UniProtKB-KW"/>
</dbReference>
<feature type="transmembrane region" description="Helical" evidence="14">
    <location>
        <begin position="65"/>
        <end position="86"/>
    </location>
</feature>
<dbReference type="InterPro" id="IPR011993">
    <property type="entry name" value="PH-like_dom_sf"/>
</dbReference>
<dbReference type="GO" id="GO:0012505">
    <property type="term" value="C:endomembrane system"/>
    <property type="evidence" value="ECO:0007669"/>
    <property type="project" value="UniProtKB-SubCell"/>
</dbReference>
<dbReference type="InterPro" id="IPR055108">
    <property type="entry name" value="Syntrophin_4th"/>
</dbReference>
<dbReference type="PANTHER" id="PTHR10554">
    <property type="entry name" value="SYNTROPHIN"/>
    <property type="match status" value="1"/>
</dbReference>
<evidence type="ECO:0000256" key="2">
    <source>
        <dbReference type="ARBA" id="ARBA00004245"/>
    </source>
</evidence>
<dbReference type="EMBL" id="JYDH01000079">
    <property type="protein sequence ID" value="KRY33615.1"/>
    <property type="molecule type" value="Genomic_DNA"/>
</dbReference>
<evidence type="ECO:0000313" key="18">
    <source>
        <dbReference type="Proteomes" id="UP000054776"/>
    </source>
</evidence>
<evidence type="ECO:0000256" key="14">
    <source>
        <dbReference type="SAM" id="Phobius"/>
    </source>
</evidence>
<reference evidence="17 18" key="1">
    <citation type="submission" date="2015-01" db="EMBL/GenBank/DDBJ databases">
        <title>Evolution of Trichinella species and genotypes.</title>
        <authorList>
            <person name="Korhonen P.K."/>
            <person name="Edoardo P."/>
            <person name="Giuseppe L.R."/>
            <person name="Gasser R.B."/>
        </authorList>
    </citation>
    <scope>NUCLEOTIDE SEQUENCE [LARGE SCALE GENOMIC DNA]</scope>
    <source>
        <strain evidence="17">ISS3</strain>
    </source>
</reference>
<dbReference type="SMART" id="SM00233">
    <property type="entry name" value="PH"/>
    <property type="match status" value="2"/>
</dbReference>
<evidence type="ECO:0000256" key="9">
    <source>
        <dbReference type="ARBA" id="ARBA00022860"/>
    </source>
</evidence>
<gene>
    <name evidence="17" type="primary">stn-1</name>
    <name evidence="17" type="ORF">T01_15844</name>
</gene>
<evidence type="ECO:0000256" key="10">
    <source>
        <dbReference type="ARBA" id="ARBA00022949"/>
    </source>
</evidence>
<feature type="domain" description="PH" evidence="15">
    <location>
        <begin position="471"/>
        <end position="585"/>
    </location>
</feature>
<keyword evidence="14" id="KW-1133">Transmembrane helix</keyword>
<keyword evidence="9" id="KW-0112">Calmodulin-binding</keyword>
<evidence type="ECO:0000256" key="1">
    <source>
        <dbReference type="ARBA" id="ARBA00004184"/>
    </source>
</evidence>
<dbReference type="InterPro" id="IPR001478">
    <property type="entry name" value="PDZ"/>
</dbReference>
<evidence type="ECO:0000259" key="15">
    <source>
        <dbReference type="PROSITE" id="PS50003"/>
    </source>
</evidence>
<evidence type="ECO:0000256" key="13">
    <source>
        <dbReference type="ARBA" id="ARBA00023212"/>
    </source>
</evidence>
<evidence type="ECO:0000256" key="8">
    <source>
        <dbReference type="ARBA" id="ARBA00022837"/>
    </source>
</evidence>
<dbReference type="SMART" id="SM00228">
    <property type="entry name" value="PDZ"/>
    <property type="match status" value="1"/>
</dbReference>
<dbReference type="Pfam" id="PF00595">
    <property type="entry name" value="PDZ"/>
    <property type="match status" value="1"/>
</dbReference>
<dbReference type="Pfam" id="PF23012">
    <property type="entry name" value="Syntrophin_4th"/>
    <property type="match status" value="1"/>
</dbReference>
<keyword evidence="10" id="KW-0965">Cell junction</keyword>
<keyword evidence="8" id="KW-0106">Calcium</keyword>
<dbReference type="PROSITE" id="PS00022">
    <property type="entry name" value="EGF_1"/>
    <property type="match status" value="1"/>
</dbReference>
<keyword evidence="11 14" id="KW-0472">Membrane</keyword>
<dbReference type="Pfam" id="PF00169">
    <property type="entry name" value="PH"/>
    <property type="match status" value="1"/>
</dbReference>
<dbReference type="PROSITE" id="PS50003">
    <property type="entry name" value="PH_DOMAIN"/>
    <property type="match status" value="1"/>
</dbReference>
<dbReference type="GO" id="GO:0005516">
    <property type="term" value="F:calmodulin binding"/>
    <property type="evidence" value="ECO:0007669"/>
    <property type="project" value="UniProtKB-KW"/>
</dbReference>
<evidence type="ECO:0000256" key="11">
    <source>
        <dbReference type="ARBA" id="ARBA00023136"/>
    </source>
</evidence>
<comment type="similarity">
    <text evidence="4">Belongs to the syntrophin family.</text>
</comment>
<accession>A0A0V1B9I3</accession>
<evidence type="ECO:0000256" key="12">
    <source>
        <dbReference type="ARBA" id="ARBA00023203"/>
    </source>
</evidence>
<name>A0A0V1B9I3_TRISP</name>
<dbReference type="GO" id="GO:0005198">
    <property type="term" value="F:structural molecule activity"/>
    <property type="evidence" value="ECO:0007669"/>
    <property type="project" value="InterPro"/>
</dbReference>
<feature type="transmembrane region" description="Helical" evidence="14">
    <location>
        <begin position="897"/>
        <end position="918"/>
    </location>
</feature>
<dbReference type="Gene3D" id="2.30.42.10">
    <property type="match status" value="1"/>
</dbReference>
<keyword evidence="7" id="KW-0677">Repeat</keyword>
<dbReference type="GO" id="GO:0070161">
    <property type="term" value="C:anchoring junction"/>
    <property type="evidence" value="ECO:0007669"/>
    <property type="project" value="UniProtKB-SubCell"/>
</dbReference>
<sequence>MRSVSQSLISLFGSVVFIIKLIRSRHRYRNTTTIRRDQELQKFPAEMNNTKDIFKLDHRWKDKNFPVQNLIFILLSYEVALILSIVRHPRHVGQQPQIQKVCYTCQHVKTRPCFRSDFILKFTLKDLHDLRNCRTSSSVCLFSLARIGQLTADMLSHKLHLMDFIYQIVLLSKLLLPQVVMYQKIPACTTTISPYKEMVSLTRSSYLELFCQQQWHRVSATLDETALVLTIDQTCGENGDDSDTAISAPDKLVNEKRTVRILKSDNSGLGISIKGGRENKMPILISKIFKGMAADATRQLYVGDAILSVNGESLREATHDEAVRVLKRAGKIVDLEVKYIREVMPYFCKRNVLQEIVWDDDGLTSRSTLKSRARSDIKVQQKFVHLYCTTSNTSVIILLKMCYLIRGSLAHPDPEQRLIEIGSPSRRNFITLRCSNTQEASAWFLSINSCMESLMTQANAEVNLMLGGVPEVKLMGWLCEKTQNSDGTEQWSPIFAAVSQHDLLFYDHCPPSKADWANPYGSCPLIATRLVHTTSRSNPVISGLTDIISFTTRTGTKQGVETHIFRLQTHRDLASWVKTIVHTTYEACTLIREISCPCVWRNNDCQVILHCDDGITLLSANSSGLEPGGGGTSAANQPPVLWKQPYETIRSTGDDGQRFFWIDFGGELGEQELDLLGSPKPLVFILHSFLSAKVYRCEKELVLVEVVFVFIVFHAIAKFIVAQLYAFHQATAFESVCQKKCAEPRLTPELERYCTKRDGHWLTDEANCCALNNGTVIILNLRQCNLSCLNSSMFEDGETNLNRSNIEMMDLSDNPIAPDCVSANFWTGMTRLNYLILPHPTKCPGGKDAWEYAKGNKCIVTCTERSHCVPNGPAMMRCTCNENMHGYKCLKRGRFQVQFFLIPVITITVFGCLLLWYFTRRQQEQHYKPL</sequence>
<dbReference type="FunCoup" id="A0A0V1B9I3">
    <property type="interactions" value="319"/>
</dbReference>
<dbReference type="CDD" id="cd06801">
    <property type="entry name" value="PDZ_syntrophin-like"/>
    <property type="match status" value="1"/>
</dbReference>
<comment type="caution">
    <text evidence="17">The sequence shown here is derived from an EMBL/GenBank/DDBJ whole genome shotgun (WGS) entry which is preliminary data.</text>
</comment>
<keyword evidence="14" id="KW-0812">Transmembrane</keyword>
<dbReference type="InterPro" id="IPR036034">
    <property type="entry name" value="PDZ_sf"/>
</dbReference>
<evidence type="ECO:0000313" key="17">
    <source>
        <dbReference type="EMBL" id="KRY33615.1"/>
    </source>
</evidence>
<feature type="domain" description="PDZ" evidence="16">
    <location>
        <begin position="258"/>
        <end position="341"/>
    </location>
</feature>
<dbReference type="GO" id="GO:0005856">
    <property type="term" value="C:cytoskeleton"/>
    <property type="evidence" value="ECO:0007669"/>
    <property type="project" value="UniProtKB-SubCell"/>
</dbReference>
<dbReference type="InterPro" id="IPR015482">
    <property type="entry name" value="Syntrophin"/>
</dbReference>
<dbReference type="InterPro" id="IPR001849">
    <property type="entry name" value="PH_domain"/>
</dbReference>
<evidence type="ECO:0000256" key="5">
    <source>
        <dbReference type="ARBA" id="ARBA00022490"/>
    </source>
</evidence>
<dbReference type="STRING" id="6334.A0A0V1B9I3"/>
<dbReference type="OrthoDB" id="409749at2759"/>
<dbReference type="FunFam" id="2.30.42.10:FF:000052">
    <property type="entry name" value="Syntrophin beta 1"/>
    <property type="match status" value="1"/>
</dbReference>
<dbReference type="InterPro" id="IPR000742">
    <property type="entry name" value="EGF"/>
</dbReference>
<keyword evidence="18" id="KW-1185">Reference proteome</keyword>
<dbReference type="SUPFAM" id="SSF50156">
    <property type="entry name" value="PDZ domain-like"/>
    <property type="match status" value="1"/>
</dbReference>
<feature type="transmembrane region" description="Helical" evidence="14">
    <location>
        <begin position="6"/>
        <end position="22"/>
    </location>
</feature>
<evidence type="ECO:0000256" key="7">
    <source>
        <dbReference type="ARBA" id="ARBA00022737"/>
    </source>
</evidence>
<keyword evidence="6" id="KW-0597">Phosphoprotein</keyword>
<organism evidence="17 18">
    <name type="scientific">Trichinella spiralis</name>
    <name type="common">Trichina worm</name>
    <dbReference type="NCBI Taxonomy" id="6334"/>
    <lineage>
        <taxon>Eukaryota</taxon>
        <taxon>Metazoa</taxon>
        <taxon>Ecdysozoa</taxon>
        <taxon>Nematoda</taxon>
        <taxon>Enoplea</taxon>
        <taxon>Dorylaimia</taxon>
        <taxon>Trichinellida</taxon>
        <taxon>Trichinellidae</taxon>
        <taxon>Trichinella</taxon>
    </lineage>
</organism>
<keyword evidence="12" id="KW-0009">Actin-binding</keyword>
<evidence type="ECO:0000256" key="4">
    <source>
        <dbReference type="ARBA" id="ARBA00010798"/>
    </source>
</evidence>
<dbReference type="SUPFAM" id="SSF50729">
    <property type="entry name" value="PH domain-like"/>
    <property type="match status" value="1"/>
</dbReference>
<dbReference type="InterPro" id="IPR041428">
    <property type="entry name" value="PHsplit_syntrophin"/>
</dbReference>
<keyword evidence="13" id="KW-0206">Cytoskeleton</keyword>
<comment type="subcellular location">
    <subcellularLocation>
        <location evidence="3">Cell junction</location>
    </subcellularLocation>
    <subcellularLocation>
        <location evidence="2">Cytoplasm</location>
        <location evidence="2">Cytoskeleton</location>
    </subcellularLocation>
    <subcellularLocation>
        <location evidence="1">Endomembrane system</location>
        <topology evidence="1">Peripheral membrane protein</topology>
    </subcellularLocation>
</comment>
<protein>
    <submittedName>
        <fullName evidence="17">Syntrophin-1</fullName>
    </submittedName>
</protein>
<evidence type="ECO:0000256" key="6">
    <source>
        <dbReference type="ARBA" id="ARBA00022553"/>
    </source>
</evidence>
<proteinExistence type="inferred from homology"/>
<dbReference type="GO" id="GO:0016010">
    <property type="term" value="C:dystrophin-associated glycoprotein complex"/>
    <property type="evidence" value="ECO:0007669"/>
    <property type="project" value="TreeGrafter"/>
</dbReference>
<dbReference type="Gene3D" id="2.30.29.30">
    <property type="entry name" value="Pleckstrin-homology domain (PH domain)/Phosphotyrosine-binding domain (PTB)"/>
    <property type="match status" value="1"/>
</dbReference>
<evidence type="ECO:0000256" key="3">
    <source>
        <dbReference type="ARBA" id="ARBA00004282"/>
    </source>
</evidence>
<dbReference type="eggNOG" id="KOG3551">
    <property type="taxonomic scope" value="Eukaryota"/>
</dbReference>
<keyword evidence="5" id="KW-0963">Cytoplasm</keyword>
<evidence type="ECO:0000259" key="16">
    <source>
        <dbReference type="PROSITE" id="PS50106"/>
    </source>
</evidence>
<dbReference type="Proteomes" id="UP000054776">
    <property type="component" value="Unassembled WGS sequence"/>
</dbReference>
<dbReference type="PROSITE" id="PS50106">
    <property type="entry name" value="PDZ"/>
    <property type="match status" value="1"/>
</dbReference>